<evidence type="ECO:0000313" key="2">
    <source>
        <dbReference type="EMBL" id="KAG0121536.1"/>
    </source>
</evidence>
<reference evidence="2" key="1">
    <citation type="submission" date="2020-10" db="EMBL/GenBank/DDBJ databases">
        <title>Feather gene expression reveals the developmental basis of iridescence in African starlings.</title>
        <authorList>
            <person name="Rubenstein D.R."/>
        </authorList>
    </citation>
    <scope>NUCLEOTIDE SEQUENCE</scope>
    <source>
        <strain evidence="2">SS15</strain>
        <tissue evidence="2">Liver</tissue>
    </source>
</reference>
<accession>A0A835NUN5</accession>
<evidence type="ECO:0000313" key="4">
    <source>
        <dbReference type="Proteomes" id="UP000618051"/>
    </source>
</evidence>
<reference evidence="3" key="3">
    <citation type="submission" date="2022-01" db="EMBL/GenBank/DDBJ databases">
        <authorList>
            <person name="Rubenstein D.R."/>
        </authorList>
    </citation>
    <scope>NUCLEOTIDE SEQUENCE</scope>
    <source>
        <strain evidence="3">SS15</strain>
        <tissue evidence="3">Liver</tissue>
    </source>
</reference>
<dbReference type="AlphaFoldDB" id="A0A835NUN5"/>
<comment type="caution">
    <text evidence="2">The sequence shown here is derived from an EMBL/GenBank/DDBJ whole genome shotgun (WGS) entry which is preliminary data.</text>
</comment>
<protein>
    <submittedName>
        <fullName evidence="2">Uncharacterized protein</fullName>
    </submittedName>
</protein>
<dbReference type="Proteomes" id="UP000618051">
    <property type="component" value="Unassembled WGS sequence"/>
</dbReference>
<evidence type="ECO:0000313" key="3">
    <source>
        <dbReference type="EMBL" id="KAI1243605.1"/>
    </source>
</evidence>
<keyword evidence="4" id="KW-1185">Reference proteome</keyword>
<proteinExistence type="predicted"/>
<organism evidence="2">
    <name type="scientific">Lamprotornis superbus</name>
    <dbReference type="NCBI Taxonomy" id="245042"/>
    <lineage>
        <taxon>Eukaryota</taxon>
        <taxon>Metazoa</taxon>
        <taxon>Chordata</taxon>
        <taxon>Craniata</taxon>
        <taxon>Vertebrata</taxon>
        <taxon>Euteleostomi</taxon>
        <taxon>Archelosauria</taxon>
        <taxon>Archosauria</taxon>
        <taxon>Dinosauria</taxon>
        <taxon>Saurischia</taxon>
        <taxon>Theropoda</taxon>
        <taxon>Coelurosauria</taxon>
        <taxon>Aves</taxon>
        <taxon>Neognathae</taxon>
        <taxon>Neoaves</taxon>
        <taxon>Telluraves</taxon>
        <taxon>Australaves</taxon>
        <taxon>Passeriformes</taxon>
        <taxon>Sturnidae</taxon>
        <taxon>Lamprotornis</taxon>
    </lineage>
</organism>
<dbReference type="EMBL" id="JADDUC020000001">
    <property type="protein sequence ID" value="KAI1243605.1"/>
    <property type="molecule type" value="Genomic_DNA"/>
</dbReference>
<name>A0A835NUN5_9PASS</name>
<sequence>MKLLQNTVAKSSPVEESAIQNRHHSSYSQFEAESQRGETEERGLGLCSWEKCSGQEHALGYAPIKQELQEFAGEKKKAKMRFERQQVSEILLTRIHLKECLQQYDVTNDISPITVVVIATVCDTQTKQQKTEAGIQMLLDAFPRQLVEEAGAVSGSGSGQIPSLFLAVLGHAHPWSPTSHVGILSQSSKVLAAPALVYRLSFQGPVEGKNFGKKWKGEEFLNCRIQAKEDQEELGNLSLLEIGAVTKKLDAVSSPAEDLGSSGSFLFPAVVCARYVSEPRHSLCDSAVGGCRAELELYSNLMLIEGGIATQAIWADKQELLAVLMTAGVMQLTGLLVELMVTARAEFL</sequence>
<reference evidence="3 4" key="2">
    <citation type="journal article" date="2021" name="J. Hered.">
        <title>Feather Gene Expression Elucidates the Developmental Basis of Plumage Iridescence in African Starlings.</title>
        <authorList>
            <person name="Rubenstein D.R."/>
            <person name="Corvelo A."/>
            <person name="MacManes M.D."/>
            <person name="Maia R."/>
            <person name="Narzisi G."/>
            <person name="Rousaki A."/>
            <person name="Vandenabeele P."/>
            <person name="Shawkey M.D."/>
            <person name="Solomon J."/>
        </authorList>
    </citation>
    <scope>NUCLEOTIDE SEQUENCE [LARGE SCALE GENOMIC DNA]</scope>
    <source>
        <strain evidence="3">SS15</strain>
    </source>
</reference>
<feature type="region of interest" description="Disordered" evidence="1">
    <location>
        <begin position="1"/>
        <end position="37"/>
    </location>
</feature>
<evidence type="ECO:0000256" key="1">
    <source>
        <dbReference type="SAM" id="MobiDB-lite"/>
    </source>
</evidence>
<gene>
    <name evidence="3" type="ORF">IHE44_0001237</name>
    <name evidence="2" type="ORF">IHE44_010842</name>
</gene>
<dbReference type="EMBL" id="JADDUC010000048">
    <property type="protein sequence ID" value="KAG0121536.1"/>
    <property type="molecule type" value="Genomic_DNA"/>
</dbReference>
<feature type="compositionally biased region" description="Polar residues" evidence="1">
    <location>
        <begin position="1"/>
        <end position="10"/>
    </location>
</feature>